<comment type="subcellular location">
    <subcellularLocation>
        <location evidence="1">Cell membrane</location>
        <topology evidence="1">Multi-pass membrane protein</topology>
    </subcellularLocation>
</comment>
<feature type="transmembrane region" description="Helical" evidence="7">
    <location>
        <begin position="268"/>
        <end position="290"/>
    </location>
</feature>
<organism evidence="8 9">
    <name type="scientific">Mesopusillimonas faecipullorum</name>
    <dbReference type="NCBI Taxonomy" id="2755040"/>
    <lineage>
        <taxon>Bacteria</taxon>
        <taxon>Pseudomonadati</taxon>
        <taxon>Pseudomonadota</taxon>
        <taxon>Betaproteobacteria</taxon>
        <taxon>Burkholderiales</taxon>
        <taxon>Alcaligenaceae</taxon>
        <taxon>Mesopusillimonas</taxon>
    </lineage>
</organism>
<feature type="transmembrane region" description="Helical" evidence="7">
    <location>
        <begin position="23"/>
        <end position="51"/>
    </location>
</feature>
<keyword evidence="9" id="KW-1185">Reference proteome</keyword>
<dbReference type="EMBL" id="JACDXW010000001">
    <property type="protein sequence ID" value="MCB5362489.1"/>
    <property type="molecule type" value="Genomic_DNA"/>
</dbReference>
<feature type="transmembrane region" description="Helical" evidence="7">
    <location>
        <begin position="129"/>
        <end position="149"/>
    </location>
</feature>
<dbReference type="PANTHER" id="PTHR43141:SF2">
    <property type="entry name" value="BLR3729 PROTEIN"/>
    <property type="match status" value="1"/>
</dbReference>
<keyword evidence="6 7" id="KW-0472">Membrane</keyword>
<feature type="transmembrane region" description="Helical" evidence="7">
    <location>
        <begin position="161"/>
        <end position="186"/>
    </location>
</feature>
<evidence type="ECO:0000313" key="8">
    <source>
        <dbReference type="EMBL" id="MCB5362489.1"/>
    </source>
</evidence>
<dbReference type="Proteomes" id="UP000776983">
    <property type="component" value="Unassembled WGS sequence"/>
</dbReference>
<feature type="transmembrane region" description="Helical" evidence="7">
    <location>
        <begin position="233"/>
        <end position="256"/>
    </location>
</feature>
<evidence type="ECO:0000313" key="9">
    <source>
        <dbReference type="Proteomes" id="UP000776983"/>
    </source>
</evidence>
<feature type="transmembrane region" description="Helical" evidence="7">
    <location>
        <begin position="72"/>
        <end position="90"/>
    </location>
</feature>
<proteinExistence type="inferred from homology"/>
<evidence type="ECO:0000256" key="2">
    <source>
        <dbReference type="ARBA" id="ARBA00007543"/>
    </source>
</evidence>
<sequence>MINTLVSLLGISAHDPAFWMPLVFFALLYTLLLACIVLDGFDIGVGCLALFASTPYRNRMLSLLAPWRDANGYWLLLCLVVFLAAFPLAWRSVLGQLYAPLCLLGAGIALRMAAFELRLRAPLSEQPFWARLFGVGSCMAALAYGWLLAYSVLPTHSGGGFAIFVVFVTFCGFASFCLLGACWLVMRQPGRLRVSAALWGRLAVRWAAAGAVAVSAALALGNPGVLLKWGGDVPWPMVLGLWGLLLLCFITLELTLRRLSYRRTAPAWLPFTLVLAVCLAVLGGIGYSFFPYLVLDDLTLWDASPMPDVAPFMLSALIVASPVIIVFNLWVYWRMFGESRPPEPPPFKSVR</sequence>
<gene>
    <name evidence="8" type="ORF">H0484_01795</name>
</gene>
<evidence type="ECO:0000256" key="7">
    <source>
        <dbReference type="SAM" id="Phobius"/>
    </source>
</evidence>
<dbReference type="RefSeq" id="WP_226952720.1">
    <property type="nucleotide sequence ID" value="NZ_JACDXW010000001.1"/>
</dbReference>
<dbReference type="Pfam" id="PF02322">
    <property type="entry name" value="Cyt_bd_oxida_II"/>
    <property type="match status" value="1"/>
</dbReference>
<evidence type="ECO:0000256" key="6">
    <source>
        <dbReference type="ARBA" id="ARBA00023136"/>
    </source>
</evidence>
<feature type="transmembrane region" description="Helical" evidence="7">
    <location>
        <begin position="198"/>
        <end position="221"/>
    </location>
</feature>
<dbReference type="InterPro" id="IPR003317">
    <property type="entry name" value="Cyt-d_oxidase_su2"/>
</dbReference>
<feature type="transmembrane region" description="Helical" evidence="7">
    <location>
        <begin position="310"/>
        <end position="333"/>
    </location>
</feature>
<keyword evidence="4 7" id="KW-0812">Transmembrane</keyword>
<evidence type="ECO:0000256" key="4">
    <source>
        <dbReference type="ARBA" id="ARBA00022692"/>
    </source>
</evidence>
<evidence type="ECO:0000256" key="3">
    <source>
        <dbReference type="ARBA" id="ARBA00022475"/>
    </source>
</evidence>
<comment type="similarity">
    <text evidence="2">Belongs to the cytochrome ubiquinol oxidase subunit 2 family.</text>
</comment>
<accession>A0ABS8C8Y6</accession>
<name>A0ABS8C8Y6_9BURK</name>
<keyword evidence="3" id="KW-1003">Cell membrane</keyword>
<keyword evidence="5 7" id="KW-1133">Transmembrane helix</keyword>
<reference evidence="8 9" key="1">
    <citation type="submission" date="2020-07" db="EMBL/GenBank/DDBJ databases">
        <title>Pusillimonas sp. nov., isolated from poultry manure in Taiwan.</title>
        <authorList>
            <person name="Lin S.-Y."/>
            <person name="Tang Y.-S."/>
            <person name="Young C.-C."/>
        </authorList>
    </citation>
    <scope>NUCLEOTIDE SEQUENCE [LARGE SCALE GENOMIC DNA]</scope>
    <source>
        <strain evidence="8 9">CC-YST705</strain>
    </source>
</reference>
<dbReference type="PANTHER" id="PTHR43141">
    <property type="entry name" value="CYTOCHROME BD2 SUBUNIT II"/>
    <property type="match status" value="1"/>
</dbReference>
<feature type="transmembrane region" description="Helical" evidence="7">
    <location>
        <begin position="96"/>
        <end position="117"/>
    </location>
</feature>
<comment type="caution">
    <text evidence="8">The sequence shown here is derived from an EMBL/GenBank/DDBJ whole genome shotgun (WGS) entry which is preliminary data.</text>
</comment>
<evidence type="ECO:0000256" key="1">
    <source>
        <dbReference type="ARBA" id="ARBA00004651"/>
    </source>
</evidence>
<protein>
    <submittedName>
        <fullName evidence="8">Cytochrome d ubiquinol oxidase subunit II</fullName>
    </submittedName>
</protein>
<evidence type="ECO:0000256" key="5">
    <source>
        <dbReference type="ARBA" id="ARBA00022989"/>
    </source>
</evidence>